<reference evidence="2 3" key="1">
    <citation type="journal article" date="2022" name="G3 (Bethesda)">
        <title>Whole-genome sequence and methylome profiling of the almond [Prunus dulcis (Mill.) D.A. Webb] cultivar 'Nonpareil'.</title>
        <authorList>
            <person name="D'Amico-Willman K.M."/>
            <person name="Ouma W.Z."/>
            <person name="Meulia T."/>
            <person name="Sideli G.M."/>
            <person name="Gradziel T.M."/>
            <person name="Fresnedo-Ramirez J."/>
        </authorList>
    </citation>
    <scope>NUCLEOTIDE SEQUENCE [LARGE SCALE GENOMIC DNA]</scope>
    <source>
        <strain evidence="2">Clone GOH B32 T37-40</strain>
    </source>
</reference>
<proteinExistence type="predicted"/>
<organism evidence="2 3">
    <name type="scientific">Prunus dulcis</name>
    <name type="common">Almond</name>
    <name type="synonym">Amygdalus dulcis</name>
    <dbReference type="NCBI Taxonomy" id="3755"/>
    <lineage>
        <taxon>Eukaryota</taxon>
        <taxon>Viridiplantae</taxon>
        <taxon>Streptophyta</taxon>
        <taxon>Embryophyta</taxon>
        <taxon>Tracheophyta</taxon>
        <taxon>Spermatophyta</taxon>
        <taxon>Magnoliopsida</taxon>
        <taxon>eudicotyledons</taxon>
        <taxon>Gunneridae</taxon>
        <taxon>Pentapetalae</taxon>
        <taxon>rosids</taxon>
        <taxon>fabids</taxon>
        <taxon>Rosales</taxon>
        <taxon>Rosaceae</taxon>
        <taxon>Amygdaloideae</taxon>
        <taxon>Amygdaleae</taxon>
        <taxon>Prunus</taxon>
    </lineage>
</organism>
<dbReference type="AlphaFoldDB" id="A0AAD4VP07"/>
<comment type="caution">
    <text evidence="2">The sequence shown here is derived from an EMBL/GenBank/DDBJ whole genome shotgun (WGS) entry which is preliminary data.</text>
</comment>
<evidence type="ECO:0000256" key="1">
    <source>
        <dbReference type="SAM" id="MobiDB-lite"/>
    </source>
</evidence>
<protein>
    <submittedName>
        <fullName evidence="2">Uncharacterized protein</fullName>
    </submittedName>
</protein>
<name>A0AAD4VP07_PRUDU</name>
<gene>
    <name evidence="2" type="ORF">L3X38_027210</name>
</gene>
<sequence length="271" mass="30046">MTLGLLCACVTEETVGGVLQTLRANGACERRFPVSALQRRKRFPTRFSRRRRFPAFSNHLVNKMLNAESDYSDSTRAFKEESASKSSTAGLDSADFEGPKGVWGEKVSTESGSTSSVEVVEATGTDGEAKGPHFWCRFLIANALNEAKLAKIRVEYHIPDSVVMRIPGLLEYLSNPDSEVVFFIDVFKRVLRLPLRHSVQKILAGRGVYQLVGRGVYQLVDSWQGKAVLEACLVLICVVLAHSLGPTSFLDKDRICEPNRISYLSDEVNCL</sequence>
<keyword evidence="3" id="KW-1185">Reference proteome</keyword>
<evidence type="ECO:0000313" key="2">
    <source>
        <dbReference type="EMBL" id="KAI5327814.1"/>
    </source>
</evidence>
<evidence type="ECO:0000313" key="3">
    <source>
        <dbReference type="Proteomes" id="UP001054821"/>
    </source>
</evidence>
<dbReference type="EMBL" id="JAJFAZ020000005">
    <property type="protein sequence ID" value="KAI5327814.1"/>
    <property type="molecule type" value="Genomic_DNA"/>
</dbReference>
<dbReference type="Proteomes" id="UP001054821">
    <property type="component" value="Chromosome 5"/>
</dbReference>
<feature type="region of interest" description="Disordered" evidence="1">
    <location>
        <begin position="82"/>
        <end position="109"/>
    </location>
</feature>
<accession>A0AAD4VP07</accession>